<dbReference type="AlphaFoldDB" id="A0A0R1TLU3"/>
<keyword evidence="2 6" id="KW-0813">Transport</keyword>
<evidence type="ECO:0000256" key="3">
    <source>
        <dbReference type="ARBA" id="ARBA00022692"/>
    </source>
</evidence>
<gene>
    <name evidence="8" type="ORF">FC36_GL000478</name>
</gene>
<comment type="subcellular location">
    <subcellularLocation>
        <location evidence="6">Cell membrane</location>
        <topology evidence="6">Multi-pass membrane protein</topology>
    </subcellularLocation>
    <subcellularLocation>
        <location evidence="1">Membrane</location>
        <topology evidence="1">Multi-pass membrane protein</topology>
    </subcellularLocation>
</comment>
<dbReference type="RefSeq" id="WP_025021480.1">
    <property type="nucleotide sequence ID" value="NZ_AZFH01000097.1"/>
</dbReference>
<dbReference type="Pfam" id="PF00528">
    <property type="entry name" value="BPD_transp_1"/>
    <property type="match status" value="1"/>
</dbReference>
<evidence type="ECO:0000256" key="1">
    <source>
        <dbReference type="ARBA" id="ARBA00004141"/>
    </source>
</evidence>
<comment type="similarity">
    <text evidence="6">Belongs to the binding-protein-dependent transport system permease family.</text>
</comment>
<keyword evidence="5 6" id="KW-0472">Membrane</keyword>
<feature type="domain" description="ABC transmembrane type-1" evidence="7">
    <location>
        <begin position="12"/>
        <end position="195"/>
    </location>
</feature>
<reference evidence="8 9" key="1">
    <citation type="journal article" date="2015" name="Genome Announc.">
        <title>Expanding the biotechnology potential of lactobacilli through comparative genomics of 213 strains and associated genera.</title>
        <authorList>
            <person name="Sun Z."/>
            <person name="Harris H.M."/>
            <person name="McCann A."/>
            <person name="Guo C."/>
            <person name="Argimon S."/>
            <person name="Zhang W."/>
            <person name="Yang X."/>
            <person name="Jeffery I.B."/>
            <person name="Cooney J.C."/>
            <person name="Kagawa T.F."/>
            <person name="Liu W."/>
            <person name="Song Y."/>
            <person name="Salvetti E."/>
            <person name="Wrobel A."/>
            <person name="Rasinkangas P."/>
            <person name="Parkhill J."/>
            <person name="Rea M.C."/>
            <person name="O'Sullivan O."/>
            <person name="Ritari J."/>
            <person name="Douillard F.P."/>
            <person name="Paul Ross R."/>
            <person name="Yang R."/>
            <person name="Briner A.E."/>
            <person name="Felis G.E."/>
            <person name="de Vos W.M."/>
            <person name="Barrangou R."/>
            <person name="Klaenhammer T.R."/>
            <person name="Caufield P.W."/>
            <person name="Cui Y."/>
            <person name="Zhang H."/>
            <person name="O'Toole P.W."/>
        </authorList>
    </citation>
    <scope>NUCLEOTIDE SEQUENCE [LARGE SCALE GENOMIC DNA]</scope>
    <source>
        <strain evidence="8 9">DSM 15833</strain>
    </source>
</reference>
<keyword evidence="4 6" id="KW-1133">Transmembrane helix</keyword>
<dbReference type="GO" id="GO:0055085">
    <property type="term" value="P:transmembrane transport"/>
    <property type="evidence" value="ECO:0007669"/>
    <property type="project" value="InterPro"/>
</dbReference>
<dbReference type="Proteomes" id="UP000051048">
    <property type="component" value="Unassembled WGS sequence"/>
</dbReference>
<evidence type="ECO:0000256" key="2">
    <source>
        <dbReference type="ARBA" id="ARBA00022448"/>
    </source>
</evidence>
<evidence type="ECO:0000259" key="7">
    <source>
        <dbReference type="PROSITE" id="PS50928"/>
    </source>
</evidence>
<dbReference type="STRING" id="1423740.FC36_GL000478"/>
<evidence type="ECO:0000256" key="5">
    <source>
        <dbReference type="ARBA" id="ARBA00023136"/>
    </source>
</evidence>
<feature type="transmembrane region" description="Helical" evidence="6">
    <location>
        <begin position="20"/>
        <end position="40"/>
    </location>
</feature>
<dbReference type="GO" id="GO:0031460">
    <property type="term" value="P:glycine betaine transport"/>
    <property type="evidence" value="ECO:0007669"/>
    <property type="project" value="TreeGrafter"/>
</dbReference>
<dbReference type="OrthoDB" id="9801163at2"/>
<evidence type="ECO:0000313" key="9">
    <source>
        <dbReference type="Proteomes" id="UP000051048"/>
    </source>
</evidence>
<evidence type="ECO:0000256" key="6">
    <source>
        <dbReference type="RuleBase" id="RU363032"/>
    </source>
</evidence>
<dbReference type="SUPFAM" id="SSF161098">
    <property type="entry name" value="MetI-like"/>
    <property type="match status" value="1"/>
</dbReference>
<feature type="transmembrane region" description="Helical" evidence="6">
    <location>
        <begin position="52"/>
        <end position="74"/>
    </location>
</feature>
<organism evidence="8 9">
    <name type="scientific">Ligilactobacillus equi DSM 15833 = JCM 10991</name>
    <dbReference type="NCBI Taxonomy" id="1423740"/>
    <lineage>
        <taxon>Bacteria</taxon>
        <taxon>Bacillati</taxon>
        <taxon>Bacillota</taxon>
        <taxon>Bacilli</taxon>
        <taxon>Lactobacillales</taxon>
        <taxon>Lactobacillaceae</taxon>
        <taxon>Ligilactobacillus</taxon>
    </lineage>
</organism>
<dbReference type="InterPro" id="IPR035906">
    <property type="entry name" value="MetI-like_sf"/>
</dbReference>
<protein>
    <submittedName>
        <fullName evidence="8">Abc transporter, permease protein</fullName>
    </submittedName>
</protein>
<accession>A0A0R1TLU3</accession>
<dbReference type="PANTHER" id="PTHR30177:SF30">
    <property type="entry name" value="GLYCINE BETAINE UPTAKE SYSTEM PERMEASE PROTEIN YEHY"/>
    <property type="match status" value="1"/>
</dbReference>
<name>A0A0R1TLU3_9LACO</name>
<keyword evidence="3 6" id="KW-0812">Transmembrane</keyword>
<dbReference type="EMBL" id="AZFH01000097">
    <property type="protein sequence ID" value="KRL79493.1"/>
    <property type="molecule type" value="Genomic_DNA"/>
</dbReference>
<evidence type="ECO:0000313" key="8">
    <source>
        <dbReference type="EMBL" id="KRL79493.1"/>
    </source>
</evidence>
<dbReference type="InterPro" id="IPR000515">
    <property type="entry name" value="MetI-like"/>
</dbReference>
<dbReference type="CDD" id="cd06261">
    <property type="entry name" value="TM_PBP2"/>
    <property type="match status" value="1"/>
</dbReference>
<dbReference type="InterPro" id="IPR051204">
    <property type="entry name" value="ABC_transp_perm/SBD"/>
</dbReference>
<dbReference type="PANTHER" id="PTHR30177">
    <property type="entry name" value="GLYCINE BETAINE/L-PROLINE TRANSPORT SYSTEM PERMEASE PROTEIN PROW"/>
    <property type="match status" value="1"/>
</dbReference>
<sequence>MKAYFIENYAELLTYTGQQLILVVPALVMALFIALSLISWGLKHPQVMTKLVYFFSVLYAVPSYAFFALLIPFLGLGMPTAIVVLTLYSEYILLRTLVTGLEEIDPSLVEAARGLGMTTGQIFTKIQLPLLVPAIFSGLRVALAATMGSATIAATISAGGLGQVLFTGLQMQDINILLVGTFLTVALTLLLLLGLWWLEKIMTPQI</sequence>
<comment type="caution">
    <text evidence="8">The sequence shown here is derived from an EMBL/GenBank/DDBJ whole genome shotgun (WGS) entry which is preliminary data.</text>
</comment>
<dbReference type="PROSITE" id="PS50928">
    <property type="entry name" value="ABC_TM1"/>
    <property type="match status" value="1"/>
</dbReference>
<evidence type="ECO:0000256" key="4">
    <source>
        <dbReference type="ARBA" id="ARBA00022989"/>
    </source>
</evidence>
<dbReference type="PATRIC" id="fig|1423740.3.peg.514"/>
<dbReference type="GO" id="GO:0005886">
    <property type="term" value="C:plasma membrane"/>
    <property type="evidence" value="ECO:0007669"/>
    <property type="project" value="UniProtKB-SubCell"/>
</dbReference>
<dbReference type="Gene3D" id="1.10.3720.10">
    <property type="entry name" value="MetI-like"/>
    <property type="match status" value="1"/>
</dbReference>
<proteinExistence type="inferred from homology"/>
<feature type="transmembrane region" description="Helical" evidence="6">
    <location>
        <begin position="176"/>
        <end position="198"/>
    </location>
</feature>